<feature type="domain" description="Antitoxin Xre/MbcA/ParS-like toxin-binding" evidence="1">
    <location>
        <begin position="98"/>
        <end position="148"/>
    </location>
</feature>
<proteinExistence type="predicted"/>
<gene>
    <name evidence="3" type="ORF">WS70_15700</name>
</gene>
<sequence length="151" mass="16809">MTTIAFKPTGTADPRRTEFGVLERLLEARVRSGADLAELASARVEVSVIDRFSELGLKNDELAFIIPRRTLTHRRQHHERLSTDESDKAIRLAKILAQATATFGSPDKAMTWLREGLTRFGGRSALDMASTEHGARLVEEALIQIDEGYFA</sequence>
<organism evidence="3 4">
    <name type="scientific">Burkholderia mayonis</name>
    <dbReference type="NCBI Taxonomy" id="1385591"/>
    <lineage>
        <taxon>Bacteria</taxon>
        <taxon>Pseudomonadati</taxon>
        <taxon>Pseudomonadota</taxon>
        <taxon>Betaproteobacteria</taxon>
        <taxon>Burkholderiales</taxon>
        <taxon>Burkholderiaceae</taxon>
        <taxon>Burkholderia</taxon>
        <taxon>pseudomallei group</taxon>
    </lineage>
</organism>
<dbReference type="Pfam" id="PF09722">
    <property type="entry name" value="Xre_MbcA_ParS_C"/>
    <property type="match status" value="1"/>
</dbReference>
<reference evidence="3 4" key="1">
    <citation type="submission" date="2015-12" db="EMBL/GenBank/DDBJ databases">
        <title>Diversity of Burkholderia near neighbor genomes.</title>
        <authorList>
            <person name="Sahl J."/>
            <person name="Wagner D."/>
            <person name="Keim P."/>
        </authorList>
    </citation>
    <scope>NUCLEOTIDE SEQUENCE [LARGE SCALE GENOMIC DNA]</scope>
    <source>
        <strain evidence="3 4">BDU6</strain>
    </source>
</reference>
<accession>A0A1B4FJ17</accession>
<dbReference type="InterPro" id="IPR011979">
    <property type="entry name" value="Antitox_Xre"/>
</dbReference>
<dbReference type="Proteomes" id="UP000062519">
    <property type="component" value="Chromosome 1"/>
</dbReference>
<feature type="domain" description="Antitoxin Xre-like helix-turn-helix" evidence="2">
    <location>
        <begin position="35"/>
        <end position="94"/>
    </location>
</feature>
<dbReference type="InterPro" id="IPR046847">
    <property type="entry name" value="Xre-like_HTH"/>
</dbReference>
<dbReference type="GO" id="GO:0003677">
    <property type="term" value="F:DNA binding"/>
    <property type="evidence" value="ECO:0007669"/>
    <property type="project" value="InterPro"/>
</dbReference>
<evidence type="ECO:0000313" key="4">
    <source>
        <dbReference type="Proteomes" id="UP000062519"/>
    </source>
</evidence>
<dbReference type="NCBIfam" id="TIGR02293">
    <property type="entry name" value="TAS_TIGR02293"/>
    <property type="match status" value="1"/>
</dbReference>
<evidence type="ECO:0000259" key="1">
    <source>
        <dbReference type="Pfam" id="PF09722"/>
    </source>
</evidence>
<dbReference type="Pfam" id="PF20432">
    <property type="entry name" value="Xre-like-HTH"/>
    <property type="match status" value="1"/>
</dbReference>
<dbReference type="AlphaFoldDB" id="A0A1B4FJ17"/>
<dbReference type="KEGG" id="buu:WS70_15700"/>
<evidence type="ECO:0000313" key="3">
    <source>
        <dbReference type="EMBL" id="AOJ03669.1"/>
    </source>
</evidence>
<dbReference type="EMBL" id="CP013386">
    <property type="protein sequence ID" value="AOJ03669.1"/>
    <property type="molecule type" value="Genomic_DNA"/>
</dbReference>
<protein>
    <submittedName>
        <fullName evidence="3">Antitoxin</fullName>
    </submittedName>
</protein>
<evidence type="ECO:0000259" key="2">
    <source>
        <dbReference type="Pfam" id="PF20432"/>
    </source>
</evidence>
<dbReference type="InterPro" id="IPR024467">
    <property type="entry name" value="Xre/MbcA/ParS-like_toxin-bd"/>
</dbReference>
<dbReference type="RefSeq" id="WP_059471998.1">
    <property type="nucleotide sequence ID" value="NZ_CP013386.1"/>
</dbReference>
<name>A0A1B4FJ17_9BURK</name>
<keyword evidence="4" id="KW-1185">Reference proteome</keyword>